<organism evidence="1 2">
    <name type="scientific">Malus domestica</name>
    <name type="common">Apple</name>
    <name type="synonym">Pyrus malus</name>
    <dbReference type="NCBI Taxonomy" id="3750"/>
    <lineage>
        <taxon>Eukaryota</taxon>
        <taxon>Viridiplantae</taxon>
        <taxon>Streptophyta</taxon>
        <taxon>Embryophyta</taxon>
        <taxon>Tracheophyta</taxon>
        <taxon>Spermatophyta</taxon>
        <taxon>Magnoliopsida</taxon>
        <taxon>eudicotyledons</taxon>
        <taxon>Gunneridae</taxon>
        <taxon>Pentapetalae</taxon>
        <taxon>rosids</taxon>
        <taxon>fabids</taxon>
        <taxon>Rosales</taxon>
        <taxon>Rosaceae</taxon>
        <taxon>Amygdaloideae</taxon>
        <taxon>Maleae</taxon>
        <taxon>Malus</taxon>
    </lineage>
</organism>
<keyword evidence="2" id="KW-1185">Reference proteome</keyword>
<dbReference type="EMBL" id="RDQH01000334">
    <property type="protein sequence ID" value="RXH92626.1"/>
    <property type="molecule type" value="Genomic_DNA"/>
</dbReference>
<dbReference type="AlphaFoldDB" id="A0A498JBV8"/>
<accession>A0A498JBV8</accession>
<reference evidence="1 2" key="1">
    <citation type="submission" date="2018-10" db="EMBL/GenBank/DDBJ databases">
        <title>A high-quality apple genome assembly.</title>
        <authorList>
            <person name="Hu J."/>
        </authorList>
    </citation>
    <scope>NUCLEOTIDE SEQUENCE [LARGE SCALE GENOMIC DNA]</scope>
    <source>
        <strain evidence="2">cv. HFTH1</strain>
        <tissue evidence="1">Young leaf</tissue>
    </source>
</reference>
<dbReference type="Proteomes" id="UP000290289">
    <property type="component" value="Chromosome 8"/>
</dbReference>
<sequence length="159" mass="18102">MNGMYLIDSARQYLYQLVHQEYGAFLGLKLLESEVNPVGYRLFNTIEVPEHRFGCGYKLNWSTGNCPRSQNDSGLSRMERGIHFMGSGAEHARNYCDFICRQNILRPEEYHRAYCLSLLGDMDIGVNEATQVAFKNFLMTSLFDPSSGGPFNVHRMSNG</sequence>
<comment type="caution">
    <text evidence="1">The sequence shown here is derived from an EMBL/GenBank/DDBJ whole genome shotgun (WGS) entry which is preliminary data.</text>
</comment>
<evidence type="ECO:0000313" key="1">
    <source>
        <dbReference type="EMBL" id="RXH92626.1"/>
    </source>
</evidence>
<evidence type="ECO:0000313" key="2">
    <source>
        <dbReference type="Proteomes" id="UP000290289"/>
    </source>
</evidence>
<proteinExistence type="predicted"/>
<gene>
    <name evidence="1" type="ORF">DVH24_033522</name>
</gene>
<name>A0A498JBV8_MALDO</name>
<protein>
    <submittedName>
        <fullName evidence="1">Uncharacterized protein</fullName>
    </submittedName>
</protein>